<sequence>MASIDEVLTSISANVDAVNELQGQIEASKAQVDEVLGQLQSLGIEAAANALNVGKEQLEESSAMAAALVTKLEEARNSAEAAKHS</sequence>
<accession>A0A6L5GCA0</accession>
<name>A0A6L5GCA0_9ACTN</name>
<gene>
    <name evidence="1" type="ORF">GFD30_17190</name>
</gene>
<organism evidence="1 2">
    <name type="scientific">Glycomyces albidus</name>
    <dbReference type="NCBI Taxonomy" id="2656774"/>
    <lineage>
        <taxon>Bacteria</taxon>
        <taxon>Bacillati</taxon>
        <taxon>Actinomycetota</taxon>
        <taxon>Actinomycetes</taxon>
        <taxon>Glycomycetales</taxon>
        <taxon>Glycomycetaceae</taxon>
        <taxon>Glycomyces</taxon>
    </lineage>
</organism>
<keyword evidence="2" id="KW-1185">Reference proteome</keyword>
<proteinExistence type="predicted"/>
<comment type="caution">
    <text evidence="1">The sequence shown here is derived from an EMBL/GenBank/DDBJ whole genome shotgun (WGS) entry which is preliminary data.</text>
</comment>
<protein>
    <submittedName>
        <fullName evidence="1">Uncharacterized protein</fullName>
    </submittedName>
</protein>
<dbReference type="AlphaFoldDB" id="A0A6L5GCA0"/>
<dbReference type="RefSeq" id="WP_153026433.1">
    <property type="nucleotide sequence ID" value="NZ_WIAO01000022.1"/>
</dbReference>
<dbReference type="Proteomes" id="UP000477750">
    <property type="component" value="Unassembled WGS sequence"/>
</dbReference>
<evidence type="ECO:0000313" key="1">
    <source>
        <dbReference type="EMBL" id="MQM27295.1"/>
    </source>
</evidence>
<dbReference type="EMBL" id="WIAO01000022">
    <property type="protein sequence ID" value="MQM27295.1"/>
    <property type="molecule type" value="Genomic_DNA"/>
</dbReference>
<reference evidence="1 2" key="1">
    <citation type="submission" date="2019-10" db="EMBL/GenBank/DDBJ databases">
        <title>Glycomyces albidus sp. nov., a novel actinomycete isolated from rhizosphere soil of wheat (Triticum aestivum L.).</title>
        <authorList>
            <person name="Qian L."/>
        </authorList>
    </citation>
    <scope>NUCLEOTIDE SEQUENCE [LARGE SCALE GENOMIC DNA]</scope>
    <source>
        <strain evidence="1 2">NEAU-7082</strain>
    </source>
</reference>
<evidence type="ECO:0000313" key="2">
    <source>
        <dbReference type="Proteomes" id="UP000477750"/>
    </source>
</evidence>